<dbReference type="PROSITE" id="PS51123">
    <property type="entry name" value="OMPA_2"/>
    <property type="match status" value="1"/>
</dbReference>
<dbReference type="HOGENOM" id="CLU_016890_6_0_10"/>
<keyword evidence="2 4" id="KW-0472">Membrane</keyword>
<protein>
    <submittedName>
        <fullName evidence="6">OmpA/MotB domain protein</fullName>
    </submittedName>
</protein>
<reference evidence="6 7" key="1">
    <citation type="journal article" date="2009" name="Stand. Genomic Sci.">
        <title>Complete genome sequence of Pedobacter heparinus type strain (HIM 762-3).</title>
        <authorList>
            <person name="Han C."/>
            <person name="Spring S."/>
            <person name="Lapidus A."/>
            <person name="Del Rio T.G."/>
            <person name="Tice H."/>
            <person name="Copeland A."/>
            <person name="Cheng J.F."/>
            <person name="Lucas S."/>
            <person name="Chen F."/>
            <person name="Nolan M."/>
            <person name="Bruce D."/>
            <person name="Goodwin L."/>
            <person name="Pitluck S."/>
            <person name="Ivanova N."/>
            <person name="Mavromatis K."/>
            <person name="Mikhailova N."/>
            <person name="Pati A."/>
            <person name="Chen A."/>
            <person name="Palaniappan K."/>
            <person name="Land M."/>
            <person name="Hauser L."/>
            <person name="Chang Y.J."/>
            <person name="Jeffries C.C."/>
            <person name="Saunders E."/>
            <person name="Chertkov O."/>
            <person name="Brettin T."/>
            <person name="Goker M."/>
            <person name="Rohde M."/>
            <person name="Bristow J."/>
            <person name="Eisen J.A."/>
            <person name="Markowitz V."/>
            <person name="Hugenholtz P."/>
            <person name="Kyrpides N.C."/>
            <person name="Klenk H.P."/>
            <person name="Detter J.C."/>
        </authorList>
    </citation>
    <scope>NUCLEOTIDE SEQUENCE [LARGE SCALE GENOMIC DNA]</scope>
    <source>
        <strain evidence="7">ATCC 13125 / DSM 2366 / CIP 104194 / JCM 7457 / NBRC 12017 / NCIMB 9290 / NRRL B-14731 / HIM 762-3</strain>
    </source>
</reference>
<dbReference type="InterPro" id="IPR050330">
    <property type="entry name" value="Bact_OuterMem_StrucFunc"/>
</dbReference>
<dbReference type="GO" id="GO:0009279">
    <property type="term" value="C:cell outer membrane"/>
    <property type="evidence" value="ECO:0007669"/>
    <property type="project" value="UniProtKB-SubCell"/>
</dbReference>
<dbReference type="Pfam" id="PF13488">
    <property type="entry name" value="Gly-zipper_Omp"/>
    <property type="match status" value="1"/>
</dbReference>
<dbReference type="Pfam" id="PF00691">
    <property type="entry name" value="OmpA"/>
    <property type="match status" value="1"/>
</dbReference>
<sequence length="263" mass="27631">MVRIFYTAFEDIVNKIRKHKNLALGLIYLRPKQMIVIMMTSKFKIATFSIALALGAMAFQGCDSLTKTQKGAGIGAAAGGVLGAIIGKKAGNTAVGAIIGAAVGGTAGGFIGKRMDKQAAEIQNAIPNAEVIREGEGIIVKFDSGILFGFDKSDLTAQAKTNIKSLAGSLNQYPGTDIKVIGHTDNKGTEAYNMGLSERRAAAVKAYAVSQGVPSSRLITIGKGFSEPIEDNSTEAGRAANRRVEVVIVANDQLKKEAQQQGK</sequence>
<dbReference type="Proteomes" id="UP000000852">
    <property type="component" value="Chromosome"/>
</dbReference>
<dbReference type="InterPro" id="IPR006665">
    <property type="entry name" value="OmpA-like"/>
</dbReference>
<comment type="subcellular location">
    <subcellularLocation>
        <location evidence="1">Cell outer membrane</location>
    </subcellularLocation>
</comment>
<dbReference type="KEGG" id="phe:Phep_0181"/>
<evidence type="ECO:0000259" key="5">
    <source>
        <dbReference type="PROSITE" id="PS51123"/>
    </source>
</evidence>
<dbReference type="STRING" id="485917.Phep_0181"/>
<name>C6XYE0_PEDHD</name>
<dbReference type="AlphaFoldDB" id="C6XYE0"/>
<dbReference type="InterPro" id="IPR006664">
    <property type="entry name" value="OMP_bac"/>
</dbReference>
<evidence type="ECO:0000256" key="4">
    <source>
        <dbReference type="PROSITE-ProRule" id="PRU00473"/>
    </source>
</evidence>
<dbReference type="CDD" id="cd07185">
    <property type="entry name" value="OmpA_C-like"/>
    <property type="match status" value="1"/>
</dbReference>
<dbReference type="Gene3D" id="3.30.1330.60">
    <property type="entry name" value="OmpA-like domain"/>
    <property type="match status" value="1"/>
</dbReference>
<dbReference type="SUPFAM" id="SSF103088">
    <property type="entry name" value="OmpA-like"/>
    <property type="match status" value="1"/>
</dbReference>
<gene>
    <name evidence="6" type="ordered locus">Phep_0181</name>
</gene>
<organism evidence="6 7">
    <name type="scientific">Pedobacter heparinus (strain ATCC 13125 / DSM 2366 / CIP 104194 / JCM 7457 / NBRC 12017 / NCIMB 9290 / NRRL B-14731 / HIM 762-3)</name>
    <dbReference type="NCBI Taxonomy" id="485917"/>
    <lineage>
        <taxon>Bacteria</taxon>
        <taxon>Pseudomonadati</taxon>
        <taxon>Bacteroidota</taxon>
        <taxon>Sphingobacteriia</taxon>
        <taxon>Sphingobacteriales</taxon>
        <taxon>Sphingobacteriaceae</taxon>
        <taxon>Pedobacter</taxon>
    </lineage>
</organism>
<evidence type="ECO:0000313" key="6">
    <source>
        <dbReference type="EMBL" id="ACU02407.1"/>
    </source>
</evidence>
<accession>C6XYE0</accession>
<dbReference type="PANTHER" id="PTHR30329">
    <property type="entry name" value="STATOR ELEMENT OF FLAGELLAR MOTOR COMPLEX"/>
    <property type="match status" value="1"/>
</dbReference>
<keyword evidence="3" id="KW-0998">Cell outer membrane</keyword>
<dbReference type="PRINTS" id="PR01021">
    <property type="entry name" value="OMPADOMAIN"/>
</dbReference>
<dbReference type="EMBL" id="CP001681">
    <property type="protein sequence ID" value="ACU02407.1"/>
    <property type="molecule type" value="Genomic_DNA"/>
</dbReference>
<evidence type="ECO:0000256" key="2">
    <source>
        <dbReference type="ARBA" id="ARBA00023136"/>
    </source>
</evidence>
<evidence type="ECO:0000313" key="7">
    <source>
        <dbReference type="Proteomes" id="UP000000852"/>
    </source>
</evidence>
<dbReference type="PANTHER" id="PTHR30329:SF21">
    <property type="entry name" value="LIPOPROTEIN YIAD-RELATED"/>
    <property type="match status" value="1"/>
</dbReference>
<evidence type="ECO:0000256" key="1">
    <source>
        <dbReference type="ARBA" id="ARBA00004442"/>
    </source>
</evidence>
<dbReference type="PRINTS" id="PR01023">
    <property type="entry name" value="NAFLGMOTY"/>
</dbReference>
<dbReference type="InterPro" id="IPR039567">
    <property type="entry name" value="Gly-zipper"/>
</dbReference>
<feature type="domain" description="OmpA-like" evidence="5">
    <location>
        <begin position="135"/>
        <end position="252"/>
    </location>
</feature>
<dbReference type="InterPro" id="IPR036737">
    <property type="entry name" value="OmpA-like_sf"/>
</dbReference>
<proteinExistence type="predicted"/>
<dbReference type="eggNOG" id="COG2885">
    <property type="taxonomic scope" value="Bacteria"/>
</dbReference>
<evidence type="ECO:0000256" key="3">
    <source>
        <dbReference type="ARBA" id="ARBA00023237"/>
    </source>
</evidence>
<keyword evidence="7" id="KW-1185">Reference proteome</keyword>